<evidence type="ECO:0000259" key="12">
    <source>
        <dbReference type="Pfam" id="PF08544"/>
    </source>
</evidence>
<feature type="domain" description="GHMP kinase N-terminal" evidence="11">
    <location>
        <begin position="91"/>
        <end position="168"/>
    </location>
</feature>
<keyword evidence="8" id="KW-0443">Lipid metabolism</keyword>
<evidence type="ECO:0000256" key="3">
    <source>
        <dbReference type="ARBA" id="ARBA00022679"/>
    </source>
</evidence>
<dbReference type="UniPathway" id="UPA00057">
    <property type="reaction ID" value="UER00098"/>
</dbReference>
<evidence type="ECO:0000256" key="9">
    <source>
        <dbReference type="ARBA" id="ARBA00029438"/>
    </source>
</evidence>
<keyword evidence="14" id="KW-1185">Reference proteome</keyword>
<dbReference type="NCBIfam" id="TIGR00549">
    <property type="entry name" value="mevalon_kin"/>
    <property type="match status" value="1"/>
</dbReference>
<dbReference type="GO" id="GO:0019287">
    <property type="term" value="P:isopentenyl diphosphate biosynthetic process, mevalonate pathway"/>
    <property type="evidence" value="ECO:0007669"/>
    <property type="project" value="UniProtKB-UniPathway"/>
</dbReference>
<dbReference type="InterPro" id="IPR036554">
    <property type="entry name" value="GHMP_kinase_C_sf"/>
</dbReference>
<evidence type="ECO:0000256" key="5">
    <source>
        <dbReference type="ARBA" id="ARBA00022777"/>
    </source>
</evidence>
<dbReference type="GO" id="GO:0005829">
    <property type="term" value="C:cytosol"/>
    <property type="evidence" value="ECO:0007669"/>
    <property type="project" value="TreeGrafter"/>
</dbReference>
<dbReference type="STRING" id="883113.HMPREF9708_00927"/>
<evidence type="ECO:0000256" key="6">
    <source>
        <dbReference type="ARBA" id="ARBA00022840"/>
    </source>
</evidence>
<dbReference type="Proteomes" id="UP000006190">
    <property type="component" value="Unassembled WGS sequence"/>
</dbReference>
<proteinExistence type="predicted"/>
<dbReference type="HOGENOM" id="CLU_017814_0_0_9"/>
<dbReference type="InterPro" id="IPR006204">
    <property type="entry name" value="GHMP_kinase_N_dom"/>
</dbReference>
<feature type="region of interest" description="Disordered" evidence="10">
    <location>
        <begin position="1"/>
        <end position="22"/>
    </location>
</feature>
<dbReference type="Pfam" id="PF00288">
    <property type="entry name" value="GHMP_kinases_N"/>
    <property type="match status" value="1"/>
</dbReference>
<evidence type="ECO:0000256" key="7">
    <source>
        <dbReference type="ARBA" id="ARBA00022842"/>
    </source>
</evidence>
<keyword evidence="4" id="KW-0547">Nucleotide-binding</keyword>
<comment type="pathway">
    <text evidence="9">Isoprenoid biosynthesis; isopentenyl diphosphate biosynthesis via mevalonate pathway; isopentenyl diphosphate from (R)-mevalonate: step 1/3.</text>
</comment>
<reference evidence="13 14" key="1">
    <citation type="submission" date="2012-01" db="EMBL/GenBank/DDBJ databases">
        <title>The Genome Sequence of Facklamia languida CCUG 37842.</title>
        <authorList>
            <consortium name="The Broad Institute Genome Sequencing Platform"/>
            <person name="Earl A."/>
            <person name="Ward D."/>
            <person name="Feldgarden M."/>
            <person name="Gevers D."/>
            <person name="Huys G."/>
            <person name="Young S.K."/>
            <person name="Zeng Q."/>
            <person name="Gargeya S."/>
            <person name="Fitzgerald M."/>
            <person name="Haas B."/>
            <person name="Abouelleil A."/>
            <person name="Alvarado L."/>
            <person name="Arachchi H.M."/>
            <person name="Berlin A."/>
            <person name="Chapman S.B."/>
            <person name="Gearin G."/>
            <person name="Goldberg J."/>
            <person name="Griggs A."/>
            <person name="Gujja S."/>
            <person name="Hansen M."/>
            <person name="Heiman D."/>
            <person name="Howarth C."/>
            <person name="Larimer J."/>
            <person name="Lui A."/>
            <person name="MacDonald P.J.P."/>
            <person name="McCowen C."/>
            <person name="Montmayeur A."/>
            <person name="Murphy C."/>
            <person name="Neiman D."/>
            <person name="Pearson M."/>
            <person name="Priest M."/>
            <person name="Roberts A."/>
            <person name="Saif S."/>
            <person name="Shea T."/>
            <person name="Sisk P."/>
            <person name="Stolte C."/>
            <person name="Sykes S."/>
            <person name="Wortman J."/>
            <person name="Nusbaum C."/>
            <person name="Birren B."/>
        </authorList>
    </citation>
    <scope>NUCLEOTIDE SEQUENCE [LARGE SCALE GENOMIC DNA]</scope>
    <source>
        <strain evidence="13 14">CCUG 37842</strain>
    </source>
</reference>
<gene>
    <name evidence="13" type="ORF">HMPREF9708_00927</name>
</gene>
<feature type="domain" description="GHMP kinase C-terminal" evidence="12">
    <location>
        <begin position="242"/>
        <end position="320"/>
    </location>
</feature>
<comment type="caution">
    <text evidence="13">The sequence shown here is derived from an EMBL/GenBank/DDBJ whole genome shotgun (WGS) entry which is preliminary data.</text>
</comment>
<dbReference type="GO" id="GO:0004496">
    <property type="term" value="F:mevalonate kinase activity"/>
    <property type="evidence" value="ECO:0007669"/>
    <property type="project" value="InterPro"/>
</dbReference>
<feature type="compositionally biased region" description="Polar residues" evidence="10">
    <location>
        <begin position="10"/>
        <end position="20"/>
    </location>
</feature>
<dbReference type="PATRIC" id="fig|883113.3.peg.922"/>
<dbReference type="Pfam" id="PF08544">
    <property type="entry name" value="GHMP_kinases_C"/>
    <property type="match status" value="1"/>
</dbReference>
<keyword evidence="5 13" id="KW-0418">Kinase</keyword>
<dbReference type="InterPro" id="IPR014721">
    <property type="entry name" value="Ribsml_uS5_D2-typ_fold_subgr"/>
</dbReference>
<evidence type="ECO:0000313" key="13">
    <source>
        <dbReference type="EMBL" id="EHR37020.1"/>
    </source>
</evidence>
<dbReference type="RefSeq" id="WP_006309062.1">
    <property type="nucleotide sequence ID" value="NZ_JH601133.1"/>
</dbReference>
<dbReference type="InterPro" id="IPR006205">
    <property type="entry name" value="Mev_gal_kin"/>
</dbReference>
<dbReference type="AlphaFoldDB" id="H3NJ88"/>
<dbReference type="Gene3D" id="3.30.70.890">
    <property type="entry name" value="GHMP kinase, C-terminal domain"/>
    <property type="match status" value="1"/>
</dbReference>
<keyword evidence="7" id="KW-0460">Magnesium</keyword>
<evidence type="ECO:0000256" key="1">
    <source>
        <dbReference type="ARBA" id="ARBA00022490"/>
    </source>
</evidence>
<dbReference type="PRINTS" id="PR00959">
    <property type="entry name" value="MEVGALKINASE"/>
</dbReference>
<keyword evidence="1" id="KW-0963">Cytoplasm</keyword>
<evidence type="ECO:0000313" key="14">
    <source>
        <dbReference type="Proteomes" id="UP000006190"/>
    </source>
</evidence>
<dbReference type="SUPFAM" id="SSF55060">
    <property type="entry name" value="GHMP Kinase, C-terminal domain"/>
    <property type="match status" value="1"/>
</dbReference>
<keyword evidence="6" id="KW-0067">ATP-binding</keyword>
<evidence type="ECO:0000256" key="2">
    <source>
        <dbReference type="ARBA" id="ARBA00022516"/>
    </source>
</evidence>
<accession>H3NJ88</accession>
<dbReference type="eggNOG" id="COG1577">
    <property type="taxonomic scope" value="Bacteria"/>
</dbReference>
<evidence type="ECO:0000256" key="8">
    <source>
        <dbReference type="ARBA" id="ARBA00023098"/>
    </source>
</evidence>
<organism evidence="13 14">
    <name type="scientific">Facklamia languida CCUG 37842</name>
    <dbReference type="NCBI Taxonomy" id="883113"/>
    <lineage>
        <taxon>Bacteria</taxon>
        <taxon>Bacillati</taxon>
        <taxon>Bacillota</taxon>
        <taxon>Bacilli</taxon>
        <taxon>Lactobacillales</taxon>
        <taxon>Aerococcaceae</taxon>
        <taxon>Facklamia</taxon>
    </lineage>
</organism>
<keyword evidence="2" id="KW-0444">Lipid biosynthesis</keyword>
<dbReference type="InterPro" id="IPR020568">
    <property type="entry name" value="Ribosomal_Su5_D2-typ_SF"/>
</dbReference>
<keyword evidence="3" id="KW-0808">Transferase</keyword>
<evidence type="ECO:0000256" key="10">
    <source>
        <dbReference type="SAM" id="MobiDB-lite"/>
    </source>
</evidence>
<evidence type="ECO:0000259" key="11">
    <source>
        <dbReference type="Pfam" id="PF00288"/>
    </source>
</evidence>
<dbReference type="SUPFAM" id="SSF54211">
    <property type="entry name" value="Ribosomal protein S5 domain 2-like"/>
    <property type="match status" value="1"/>
</dbReference>
<dbReference type="PANTHER" id="PTHR43290:SF2">
    <property type="entry name" value="MEVALONATE KINASE"/>
    <property type="match status" value="1"/>
</dbReference>
<dbReference type="Gene3D" id="3.30.230.10">
    <property type="match status" value="1"/>
</dbReference>
<name>H3NJ88_9LACT</name>
<protein>
    <submittedName>
        <fullName evidence="13">Mevalonate kinase</fullName>
    </submittedName>
</protein>
<dbReference type="PANTHER" id="PTHR43290">
    <property type="entry name" value="MEVALONATE KINASE"/>
    <property type="match status" value="1"/>
</dbReference>
<evidence type="ECO:0000256" key="4">
    <source>
        <dbReference type="ARBA" id="ARBA00022741"/>
    </source>
</evidence>
<sequence>MEQHFHSHSPKTNQSQSSTHPLRIGRGQAHSKIILMGEHSVVYDYPAIAIPFDAVQVKVTVQASPDQESWIDCRYHTGRLNQAPASLDNLKKAIQLTLQSLHKSQDPLMIQIHSTIPQERGMGSSAAVVVALIRAICDYYQVPLAQDHLRLLTNEAEVIAHESTSGIDTLVTSSQTAYIYRKSRPAKAFDFRLDAVLVVADSGQAGRTRLAVNHVHQLRLKKPEFVEQSMATIGYFVNQAYGAIRQNDPNELGRFMTYNHYYLNQLGVSNPHLDQIINAAWLAGALGAKLTGGGLGGCVIALARDLDHAHQIAQAMRKSGAEVTWSLDLSQGLSTL</sequence>
<dbReference type="GO" id="GO:0005524">
    <property type="term" value="F:ATP binding"/>
    <property type="evidence" value="ECO:0007669"/>
    <property type="project" value="UniProtKB-KW"/>
</dbReference>
<dbReference type="InterPro" id="IPR013750">
    <property type="entry name" value="GHMP_kinase_C_dom"/>
</dbReference>
<dbReference type="EMBL" id="AGEG01000011">
    <property type="protein sequence ID" value="EHR37020.1"/>
    <property type="molecule type" value="Genomic_DNA"/>
</dbReference>